<gene>
    <name evidence="2" type="ORF">AYBTSS11_LOCUS308</name>
</gene>
<dbReference type="Pfam" id="PF01190">
    <property type="entry name" value="Pollen_Ole_e_1"/>
    <property type="match status" value="1"/>
</dbReference>
<accession>A0AA86RL79</accession>
<organism evidence="2 3">
    <name type="scientific">Sphenostylis stenocarpa</name>
    <dbReference type="NCBI Taxonomy" id="92480"/>
    <lineage>
        <taxon>Eukaryota</taxon>
        <taxon>Viridiplantae</taxon>
        <taxon>Streptophyta</taxon>
        <taxon>Embryophyta</taxon>
        <taxon>Tracheophyta</taxon>
        <taxon>Spermatophyta</taxon>
        <taxon>Magnoliopsida</taxon>
        <taxon>eudicotyledons</taxon>
        <taxon>Gunneridae</taxon>
        <taxon>Pentapetalae</taxon>
        <taxon>rosids</taxon>
        <taxon>fabids</taxon>
        <taxon>Fabales</taxon>
        <taxon>Fabaceae</taxon>
        <taxon>Papilionoideae</taxon>
        <taxon>50 kb inversion clade</taxon>
        <taxon>NPAAA clade</taxon>
        <taxon>indigoferoid/millettioid clade</taxon>
        <taxon>Phaseoleae</taxon>
        <taxon>Sphenostylis</taxon>
    </lineage>
</organism>
<feature type="transmembrane region" description="Helical" evidence="1">
    <location>
        <begin position="20"/>
        <end position="43"/>
    </location>
</feature>
<proteinExistence type="predicted"/>
<reference evidence="2" key="1">
    <citation type="submission" date="2023-10" db="EMBL/GenBank/DDBJ databases">
        <authorList>
            <person name="Domelevo Entfellner J.-B."/>
        </authorList>
    </citation>
    <scope>NUCLEOTIDE SEQUENCE</scope>
</reference>
<dbReference type="PANTHER" id="PTHR46995:SF4">
    <property type="entry name" value="POLLEN OLE E 1 ALLERGEN AND EXTENSIN FAMILY PROTEIN"/>
    <property type="match status" value="1"/>
</dbReference>
<evidence type="ECO:0000313" key="3">
    <source>
        <dbReference type="Proteomes" id="UP001189624"/>
    </source>
</evidence>
<keyword evidence="3" id="KW-1185">Reference proteome</keyword>
<sequence>MHMNDMNATPPLPNVSRFFFNALPFYVMSAIVTCSPSKVLAAAHYKDTIRTLPSIFFPNLVMNPLTLLLLLPVFTQFLEVEPARPKLPGKTRFPISQISVMGFVYCDFCSNNSFSRHSYFLSGAEVKVDCMFKALSEKTAEQISLSVNRTTNKYGMYKLEIPSVDGVKCAEDSAVVSSCQASLLGSTSSACNVPGYRTTSNVIAIKARKANLCIYSFNALTFRPSKRDITLCGN</sequence>
<keyword evidence="1" id="KW-1133">Transmembrane helix</keyword>
<keyword evidence="1" id="KW-0472">Membrane</keyword>
<dbReference type="Gramene" id="rna-AYBTSS11_LOCUS308">
    <property type="protein sequence ID" value="CAJ1788797.1"/>
    <property type="gene ID" value="gene-AYBTSS11_LOCUS308"/>
</dbReference>
<name>A0AA86RL79_9FABA</name>
<feature type="transmembrane region" description="Helical" evidence="1">
    <location>
        <begin position="55"/>
        <end position="78"/>
    </location>
</feature>
<dbReference type="Proteomes" id="UP001189624">
    <property type="component" value="Chromosome 1"/>
</dbReference>
<keyword evidence="1" id="KW-0812">Transmembrane</keyword>
<dbReference type="EMBL" id="OY731398">
    <property type="protein sequence ID" value="CAJ1788797.1"/>
    <property type="molecule type" value="Genomic_DNA"/>
</dbReference>
<evidence type="ECO:0000313" key="2">
    <source>
        <dbReference type="EMBL" id="CAJ1788797.1"/>
    </source>
</evidence>
<dbReference type="PANTHER" id="PTHR46995">
    <property type="entry name" value="OS09G0508200 PROTEIN"/>
    <property type="match status" value="1"/>
</dbReference>
<evidence type="ECO:0000256" key="1">
    <source>
        <dbReference type="SAM" id="Phobius"/>
    </source>
</evidence>
<protein>
    <submittedName>
        <fullName evidence="2">Uncharacterized protein</fullName>
    </submittedName>
</protein>
<dbReference type="AlphaFoldDB" id="A0AA86RL79"/>